<evidence type="ECO:0000313" key="2">
    <source>
        <dbReference type="Proteomes" id="UP000095751"/>
    </source>
</evidence>
<dbReference type="Gene3D" id="3.40.390.10">
    <property type="entry name" value="Collagenase (Catalytic Domain)"/>
    <property type="match status" value="1"/>
</dbReference>
<dbReference type="InterPro" id="IPR024079">
    <property type="entry name" value="MetalloPept_cat_dom_sf"/>
</dbReference>
<evidence type="ECO:0000313" key="1">
    <source>
        <dbReference type="EMBL" id="OEU12242.1"/>
    </source>
</evidence>
<dbReference type="InParanoid" id="A0A1E7F231"/>
<evidence type="ECO:0008006" key="3">
    <source>
        <dbReference type="Google" id="ProtNLM"/>
    </source>
</evidence>
<sequence>MLLTLAIIVVGGYAAWFFFGQPSPEELLDAAKDIGTKIKDIDFGDFTNVLENFTGFSPDLFNEDPYVGDNTTNLWLGHTKGDGGLYLTLWNALDESWQQEYSEAVNDWNTRCDPKVLVLTSKDVAVDNECTQADGVMKVCNGNFGETGWLGINEVLKSVPQNIIQSSVAKMNEHYLLNADYDERLYTMCHELGHGYGLPHTDENFNNKDLGNCLDYTNRPSNNLRPGLANCNRLLEMYGAVNVGGRNRKTRTLRYRSDAEMYEDFKAEFDEEEKEELSESESTTTFYDDDSRYYFEDARSQYPNMTAEYEKAMEELYYDISQGNIISKQQDQEQQDVDDNGNGEEEITTTTITTVKRGKWRCLREHPRGGDFSRRLNDGFILEVHVLFPLSSSSSSTR</sequence>
<protein>
    <recommendedName>
        <fullName evidence="3">Peptidase M10 metallopeptidase domain-containing protein</fullName>
    </recommendedName>
</protein>
<keyword evidence="2" id="KW-1185">Reference proteome</keyword>
<dbReference type="KEGG" id="fcy:FRACYDRAFT_191432"/>
<dbReference type="SUPFAM" id="SSF55486">
    <property type="entry name" value="Metalloproteases ('zincins'), catalytic domain"/>
    <property type="match status" value="1"/>
</dbReference>
<organism evidence="1 2">
    <name type="scientific">Fragilariopsis cylindrus CCMP1102</name>
    <dbReference type="NCBI Taxonomy" id="635003"/>
    <lineage>
        <taxon>Eukaryota</taxon>
        <taxon>Sar</taxon>
        <taxon>Stramenopiles</taxon>
        <taxon>Ochrophyta</taxon>
        <taxon>Bacillariophyta</taxon>
        <taxon>Bacillariophyceae</taxon>
        <taxon>Bacillariophycidae</taxon>
        <taxon>Bacillariales</taxon>
        <taxon>Bacillariaceae</taxon>
        <taxon>Fragilariopsis</taxon>
    </lineage>
</organism>
<reference evidence="1 2" key="1">
    <citation type="submission" date="2016-09" db="EMBL/GenBank/DDBJ databases">
        <title>Extensive genetic diversity and differential bi-allelic expression allows diatom success in the polar Southern Ocean.</title>
        <authorList>
            <consortium name="DOE Joint Genome Institute"/>
            <person name="Mock T."/>
            <person name="Otillar R.P."/>
            <person name="Strauss J."/>
            <person name="Dupont C."/>
            <person name="Frickenhaus S."/>
            <person name="Maumus F."/>
            <person name="Mcmullan M."/>
            <person name="Sanges R."/>
            <person name="Schmutz J."/>
            <person name="Toseland A."/>
            <person name="Valas R."/>
            <person name="Veluchamy A."/>
            <person name="Ward B.J."/>
            <person name="Allen A."/>
            <person name="Barry K."/>
            <person name="Falciatore A."/>
            <person name="Ferrante M."/>
            <person name="Fortunato A.E."/>
            <person name="Gloeckner G."/>
            <person name="Gruber A."/>
            <person name="Hipkin R."/>
            <person name="Janech M."/>
            <person name="Kroth P."/>
            <person name="Leese F."/>
            <person name="Lindquist E."/>
            <person name="Lyon B.R."/>
            <person name="Martin J."/>
            <person name="Mayer C."/>
            <person name="Parker M."/>
            <person name="Quesneville H."/>
            <person name="Raymond J."/>
            <person name="Uhlig C."/>
            <person name="Valentin K.U."/>
            <person name="Worden A.Z."/>
            <person name="Armbrust E.V."/>
            <person name="Bowler C."/>
            <person name="Green B."/>
            <person name="Moulton V."/>
            <person name="Van Oosterhout C."/>
            <person name="Grigoriev I."/>
        </authorList>
    </citation>
    <scope>NUCLEOTIDE SEQUENCE [LARGE SCALE GENOMIC DNA]</scope>
    <source>
        <strain evidence="1 2">CCMP1102</strain>
    </source>
</reference>
<dbReference type="GO" id="GO:0008237">
    <property type="term" value="F:metallopeptidase activity"/>
    <property type="evidence" value="ECO:0007669"/>
    <property type="project" value="InterPro"/>
</dbReference>
<accession>A0A1E7F231</accession>
<gene>
    <name evidence="1" type="ORF">FRACYDRAFT_191432</name>
</gene>
<name>A0A1E7F231_9STRA</name>
<dbReference type="Proteomes" id="UP000095751">
    <property type="component" value="Unassembled WGS sequence"/>
</dbReference>
<dbReference type="AlphaFoldDB" id="A0A1E7F231"/>
<proteinExistence type="predicted"/>
<dbReference type="OrthoDB" id="40254at2759"/>
<dbReference type="EMBL" id="KV784365">
    <property type="protein sequence ID" value="OEU12242.1"/>
    <property type="molecule type" value="Genomic_DNA"/>
</dbReference>